<feature type="region of interest" description="Disordered" evidence="1">
    <location>
        <begin position="18"/>
        <end position="40"/>
    </location>
</feature>
<name>A0A0L6UEV1_9BASI</name>
<dbReference type="AlphaFoldDB" id="A0A0L6UEV1"/>
<feature type="non-terminal residue" evidence="2">
    <location>
        <position position="40"/>
    </location>
</feature>
<dbReference type="VEuPathDB" id="FungiDB:VP01_6729g2"/>
<dbReference type="EMBL" id="LAVV01012083">
    <property type="protein sequence ID" value="KNZ47041.1"/>
    <property type="molecule type" value="Genomic_DNA"/>
</dbReference>
<proteinExistence type="predicted"/>
<evidence type="ECO:0000313" key="2">
    <source>
        <dbReference type="EMBL" id="KNZ47041.1"/>
    </source>
</evidence>
<evidence type="ECO:0000256" key="1">
    <source>
        <dbReference type="SAM" id="MobiDB-lite"/>
    </source>
</evidence>
<protein>
    <submittedName>
        <fullName evidence="2">Uncharacterized protein</fullName>
    </submittedName>
</protein>
<dbReference type="Proteomes" id="UP000037035">
    <property type="component" value="Unassembled WGS sequence"/>
</dbReference>
<organism evidence="2 3">
    <name type="scientific">Puccinia sorghi</name>
    <dbReference type="NCBI Taxonomy" id="27349"/>
    <lineage>
        <taxon>Eukaryota</taxon>
        <taxon>Fungi</taxon>
        <taxon>Dikarya</taxon>
        <taxon>Basidiomycota</taxon>
        <taxon>Pucciniomycotina</taxon>
        <taxon>Pucciniomycetes</taxon>
        <taxon>Pucciniales</taxon>
        <taxon>Pucciniaceae</taxon>
        <taxon>Puccinia</taxon>
    </lineage>
</organism>
<keyword evidence="3" id="KW-1185">Reference proteome</keyword>
<reference evidence="2 3" key="1">
    <citation type="submission" date="2015-08" db="EMBL/GenBank/DDBJ databases">
        <title>Next Generation Sequencing and Analysis of the Genome of Puccinia sorghi L Schw, the Causal Agent of Maize Common Rust.</title>
        <authorList>
            <person name="Rochi L."/>
            <person name="Burguener G."/>
            <person name="Darino M."/>
            <person name="Turjanski A."/>
            <person name="Kreff E."/>
            <person name="Dieguez M.J."/>
            <person name="Sacco F."/>
        </authorList>
    </citation>
    <scope>NUCLEOTIDE SEQUENCE [LARGE SCALE GENOMIC DNA]</scope>
    <source>
        <strain evidence="2 3">RO10H11247</strain>
    </source>
</reference>
<dbReference type="OrthoDB" id="2273864at2759"/>
<gene>
    <name evidence="2" type="ORF">VP01_6729g2</name>
</gene>
<accession>A0A0L6UEV1</accession>
<evidence type="ECO:0000313" key="3">
    <source>
        <dbReference type="Proteomes" id="UP000037035"/>
    </source>
</evidence>
<sequence length="40" mass="4525">MEGNSPCFHVSLLEPAKGLYPGKTHPHTEPVNVQDHLEWE</sequence>
<comment type="caution">
    <text evidence="2">The sequence shown here is derived from an EMBL/GenBank/DDBJ whole genome shotgun (WGS) entry which is preliminary data.</text>
</comment>